<feature type="domain" description="Amino acid transporter transmembrane" evidence="9">
    <location>
        <begin position="177"/>
        <end position="523"/>
    </location>
</feature>
<evidence type="ECO:0000256" key="4">
    <source>
        <dbReference type="ARBA" id="ARBA00023136"/>
    </source>
</evidence>
<feature type="transmembrane region" description="Helical" evidence="8">
    <location>
        <begin position="396"/>
        <end position="415"/>
    </location>
</feature>
<accession>A0A0V1EUM0</accession>
<feature type="transmembrane region" description="Helical" evidence="8">
    <location>
        <begin position="316"/>
        <end position="340"/>
    </location>
</feature>
<evidence type="ECO:0000313" key="11">
    <source>
        <dbReference type="Proteomes" id="UP000054632"/>
    </source>
</evidence>
<dbReference type="Proteomes" id="UP000054632">
    <property type="component" value="Unassembled WGS sequence"/>
</dbReference>
<feature type="transmembrane region" description="Helical" evidence="8">
    <location>
        <begin position="542"/>
        <end position="564"/>
    </location>
</feature>
<feature type="transmembrane region" description="Helical" evidence="8">
    <location>
        <begin position="249"/>
        <end position="268"/>
    </location>
</feature>
<evidence type="ECO:0000259" key="9">
    <source>
        <dbReference type="Pfam" id="PF01490"/>
    </source>
</evidence>
<name>A0A0V1EUM0_TRIPS</name>
<keyword evidence="3 8" id="KW-1133">Transmembrane helix</keyword>
<evidence type="ECO:0000256" key="3">
    <source>
        <dbReference type="ARBA" id="ARBA00022989"/>
    </source>
</evidence>
<dbReference type="PANTHER" id="PTHR16189">
    <property type="entry name" value="TRANSMEMBRANE PROTEIN 104-RELATED"/>
    <property type="match status" value="1"/>
</dbReference>
<dbReference type="InterPro" id="IPR013057">
    <property type="entry name" value="AA_transpt_TM"/>
</dbReference>
<comment type="similarity">
    <text evidence="6">Belongs to the TMEM104 family.</text>
</comment>
<feature type="transmembrane region" description="Helical" evidence="8">
    <location>
        <begin position="187"/>
        <end position="209"/>
    </location>
</feature>
<protein>
    <submittedName>
        <fullName evidence="10">Transmembrane protein</fullName>
    </submittedName>
</protein>
<evidence type="ECO:0000256" key="5">
    <source>
        <dbReference type="ARBA" id="ARBA00023180"/>
    </source>
</evidence>
<dbReference type="AlphaFoldDB" id="A0A0V1EUM0"/>
<feature type="transmembrane region" description="Helical" evidence="8">
    <location>
        <begin position="495"/>
        <end position="517"/>
    </location>
</feature>
<keyword evidence="5" id="KW-0325">Glycoprotein</keyword>
<evidence type="ECO:0000256" key="8">
    <source>
        <dbReference type="SAM" id="Phobius"/>
    </source>
</evidence>
<gene>
    <name evidence="10" type="ORF">T4A_12368</name>
</gene>
<dbReference type="EMBL" id="JYDR01000007">
    <property type="protein sequence ID" value="KRY77440.1"/>
    <property type="molecule type" value="Genomic_DNA"/>
</dbReference>
<dbReference type="GO" id="GO:0016020">
    <property type="term" value="C:membrane"/>
    <property type="evidence" value="ECO:0007669"/>
    <property type="project" value="UniProtKB-SubCell"/>
</dbReference>
<feature type="transmembrane region" description="Helical" evidence="8">
    <location>
        <begin position="352"/>
        <end position="376"/>
    </location>
</feature>
<feature type="transmembrane region" description="Helical" evidence="8">
    <location>
        <begin position="275"/>
        <end position="296"/>
    </location>
</feature>
<evidence type="ECO:0000256" key="1">
    <source>
        <dbReference type="ARBA" id="ARBA00004141"/>
    </source>
</evidence>
<feature type="transmembrane region" description="Helical" evidence="8">
    <location>
        <begin position="84"/>
        <end position="106"/>
    </location>
</feature>
<dbReference type="Pfam" id="PF01490">
    <property type="entry name" value="Aa_trans"/>
    <property type="match status" value="1"/>
</dbReference>
<dbReference type="PANTHER" id="PTHR16189:SF0">
    <property type="entry name" value="TRANSMEMBRANE PROTEIN 104"/>
    <property type="match status" value="1"/>
</dbReference>
<evidence type="ECO:0000313" key="10">
    <source>
        <dbReference type="EMBL" id="KRY77440.1"/>
    </source>
</evidence>
<evidence type="ECO:0000256" key="6">
    <source>
        <dbReference type="ARBA" id="ARBA00038166"/>
    </source>
</evidence>
<sequence length="569" mass="63434">LSLNKIKAQLLAIKVVMPIEIFPNIFVHYQIRFLFYEQRDSRLELTMAASVAHYSALTGMVYLGNLLVGTGALALPRSFQDAGYALGLFTMLVLAFVSYMNVTFVIEAMSVASACLSEEKKLQDEKPSSSSSTTTTVAVIASGRSEQQRVRQQESLDESSDLGKEEKFDLKENMELGRMACLVLGRWGWLFFYACMGVYLFGDLIIYGVVVPKALMNAVCAYPDNQSLINVSSSWACRSGGDVEFSRGAVYRILVVVFGLVLGPFVFFGIGRTKYFQFVASFLRWASFLVMIGWAVQRLVAGTADGHPEPARPSQFTSLFGTTVYSFMCHHSLPAILTPIEQKARLQIRVGIVYLVVFSFYLTMAVTAVLAFGRLHDVYVLDFFQLSAGSTWDADHWTLVTLLKYFLLLFPVFTISSNYPIIGITLRNNVNTLLFGPDDGFASTVSTQCLVVSDQKEQSTWCGKWGWTLRRVVVPFLVVLLPLCISLVTDDVEALIAATGSYAGVGIQYVTPTWLVWHLRSSRADLVDQMPSNLASPFRHKAWLIFSFLWALSSVLIVTIHHILAHFYS</sequence>
<feature type="transmembrane region" description="Helical" evidence="8">
    <location>
        <begin position="472"/>
        <end position="489"/>
    </location>
</feature>
<proteinExistence type="inferred from homology"/>
<comment type="subcellular location">
    <subcellularLocation>
        <location evidence="1">Membrane</location>
        <topology evidence="1">Multi-pass membrane protein</topology>
    </subcellularLocation>
</comment>
<evidence type="ECO:0000256" key="7">
    <source>
        <dbReference type="SAM" id="MobiDB-lite"/>
    </source>
</evidence>
<feature type="region of interest" description="Disordered" evidence="7">
    <location>
        <begin position="143"/>
        <end position="162"/>
    </location>
</feature>
<feature type="transmembrane region" description="Helical" evidence="8">
    <location>
        <begin position="43"/>
        <end position="64"/>
    </location>
</feature>
<evidence type="ECO:0000256" key="2">
    <source>
        <dbReference type="ARBA" id="ARBA00022692"/>
    </source>
</evidence>
<keyword evidence="2 8" id="KW-0812">Transmembrane</keyword>
<comment type="caution">
    <text evidence="10">The sequence shown here is derived from an EMBL/GenBank/DDBJ whole genome shotgun (WGS) entry which is preliminary data.</text>
</comment>
<feature type="non-terminal residue" evidence="10">
    <location>
        <position position="1"/>
    </location>
</feature>
<keyword evidence="4 8" id="KW-0472">Membrane</keyword>
<reference evidence="10 11" key="1">
    <citation type="submission" date="2015-01" db="EMBL/GenBank/DDBJ databases">
        <title>Evolution of Trichinella species and genotypes.</title>
        <authorList>
            <person name="Korhonen P.K."/>
            <person name="Edoardo P."/>
            <person name="Giuseppe L.R."/>
            <person name="Gasser R.B."/>
        </authorList>
    </citation>
    <scope>NUCLEOTIDE SEQUENCE [LARGE SCALE GENOMIC DNA]</scope>
    <source>
        <strain evidence="10">ISS13</strain>
    </source>
</reference>
<organism evidence="10 11">
    <name type="scientific">Trichinella pseudospiralis</name>
    <name type="common">Parasitic roundworm</name>
    <dbReference type="NCBI Taxonomy" id="6337"/>
    <lineage>
        <taxon>Eukaryota</taxon>
        <taxon>Metazoa</taxon>
        <taxon>Ecdysozoa</taxon>
        <taxon>Nematoda</taxon>
        <taxon>Enoplea</taxon>
        <taxon>Dorylaimia</taxon>
        <taxon>Trichinellida</taxon>
        <taxon>Trichinellidae</taxon>
        <taxon>Trichinella</taxon>
    </lineage>
</organism>